<dbReference type="GO" id="GO:0047555">
    <property type="term" value="F:3',5'-cyclic-GMP phosphodiesterase activity"/>
    <property type="evidence" value="ECO:0007669"/>
    <property type="project" value="UniProtKB-EC"/>
</dbReference>
<feature type="region of interest" description="Disordered" evidence="8">
    <location>
        <begin position="64"/>
        <end position="154"/>
    </location>
</feature>
<dbReference type="Pfam" id="PF00233">
    <property type="entry name" value="PDEase_I"/>
    <property type="match status" value="1"/>
</dbReference>
<keyword evidence="3 7" id="KW-0479">Metal-binding</keyword>
<reference evidence="9" key="1">
    <citation type="submission" date="2022-08" db="UniProtKB">
        <authorList>
            <consortium name="EnsemblMetazoa"/>
        </authorList>
    </citation>
    <scope>IDENTIFICATION</scope>
    <source>
        <strain evidence="9">EBRO</strain>
    </source>
</reference>
<feature type="compositionally biased region" description="Polar residues" evidence="8">
    <location>
        <begin position="1554"/>
        <end position="1564"/>
    </location>
</feature>
<feature type="compositionally biased region" description="Basic and acidic residues" evidence="8">
    <location>
        <begin position="949"/>
        <end position="958"/>
    </location>
</feature>
<dbReference type="PROSITE" id="PS00126">
    <property type="entry name" value="PDEASE_I_1"/>
    <property type="match status" value="1"/>
</dbReference>
<dbReference type="PRINTS" id="PR00387">
    <property type="entry name" value="PDIESTERASE1"/>
</dbReference>
<dbReference type="FunFam" id="1.10.1300.10:FF:000006">
    <property type="entry name" value="Phosphodiesterase 9A"/>
    <property type="match status" value="1"/>
</dbReference>
<dbReference type="EnsemblMetazoa" id="AATE005581-RA">
    <property type="protein sequence ID" value="AATE005581-PA.1"/>
    <property type="gene ID" value="AATE005581"/>
</dbReference>
<organism evidence="9">
    <name type="scientific">Anopheles atroparvus</name>
    <name type="common">European mosquito</name>
    <dbReference type="NCBI Taxonomy" id="41427"/>
    <lineage>
        <taxon>Eukaryota</taxon>
        <taxon>Metazoa</taxon>
        <taxon>Ecdysozoa</taxon>
        <taxon>Arthropoda</taxon>
        <taxon>Hexapoda</taxon>
        <taxon>Insecta</taxon>
        <taxon>Pterygota</taxon>
        <taxon>Neoptera</taxon>
        <taxon>Endopterygota</taxon>
        <taxon>Diptera</taxon>
        <taxon>Nematocera</taxon>
        <taxon>Culicoidea</taxon>
        <taxon>Culicidae</taxon>
        <taxon>Anophelinae</taxon>
        <taxon>Anopheles</taxon>
    </lineage>
</organism>
<feature type="region of interest" description="Disordered" evidence="8">
    <location>
        <begin position="174"/>
        <end position="310"/>
    </location>
</feature>
<evidence type="ECO:0000256" key="7">
    <source>
        <dbReference type="RuleBase" id="RU363067"/>
    </source>
</evidence>
<keyword evidence="2" id="KW-0140">cGMP</keyword>
<dbReference type="InterPro" id="IPR023174">
    <property type="entry name" value="PDEase_CS"/>
</dbReference>
<keyword evidence="4 7" id="KW-0378">Hydrolase</keyword>
<feature type="region of interest" description="Disordered" evidence="8">
    <location>
        <begin position="1113"/>
        <end position="1141"/>
    </location>
</feature>
<dbReference type="InterPro" id="IPR003607">
    <property type="entry name" value="HD/PDEase_dom"/>
</dbReference>
<comment type="similarity">
    <text evidence="6">Belongs to the cyclic nucleotide phosphodiesterase family. PDE9 subfamily.</text>
</comment>
<feature type="compositionally biased region" description="Low complexity" evidence="8">
    <location>
        <begin position="1055"/>
        <end position="1065"/>
    </location>
</feature>
<dbReference type="GO" id="GO:0046872">
    <property type="term" value="F:metal ion binding"/>
    <property type="evidence" value="ECO:0007669"/>
    <property type="project" value="UniProtKB-KW"/>
</dbReference>
<evidence type="ECO:0000256" key="5">
    <source>
        <dbReference type="ARBA" id="ARBA00037913"/>
    </source>
</evidence>
<feature type="compositionally biased region" description="Basic and acidic residues" evidence="8">
    <location>
        <begin position="140"/>
        <end position="154"/>
    </location>
</feature>
<feature type="region of interest" description="Disordered" evidence="8">
    <location>
        <begin position="1554"/>
        <end position="1595"/>
    </location>
</feature>
<proteinExistence type="inferred from homology"/>
<protein>
    <recommendedName>
        <fullName evidence="7">Phosphodiesterase</fullName>
        <ecNumber evidence="7">3.1.4.-</ecNumber>
    </recommendedName>
</protein>
<feature type="compositionally biased region" description="Polar residues" evidence="8">
    <location>
        <begin position="265"/>
        <end position="278"/>
    </location>
</feature>
<evidence type="ECO:0000256" key="1">
    <source>
        <dbReference type="ARBA" id="ARBA00000583"/>
    </source>
</evidence>
<evidence type="ECO:0000256" key="3">
    <source>
        <dbReference type="ARBA" id="ARBA00022723"/>
    </source>
</evidence>
<evidence type="ECO:0000256" key="2">
    <source>
        <dbReference type="ARBA" id="ARBA00022535"/>
    </source>
</evidence>
<feature type="compositionally biased region" description="Basic residues" evidence="8">
    <location>
        <begin position="202"/>
        <end position="219"/>
    </location>
</feature>
<evidence type="ECO:0000256" key="4">
    <source>
        <dbReference type="ARBA" id="ARBA00022801"/>
    </source>
</evidence>
<dbReference type="InterPro" id="IPR023088">
    <property type="entry name" value="PDEase"/>
</dbReference>
<name>A0A182IU80_ANOAO</name>
<comment type="pathway">
    <text evidence="5">Purine metabolism; 3',5'-cyclic GMP degradation; GMP from 3',5'-cyclic GMP: step 1/1.</text>
</comment>
<feature type="compositionally biased region" description="Basic residues" evidence="8">
    <location>
        <begin position="959"/>
        <end position="971"/>
    </location>
</feature>
<feature type="compositionally biased region" description="Polar residues" evidence="8">
    <location>
        <begin position="1131"/>
        <end position="1141"/>
    </location>
</feature>
<feature type="compositionally biased region" description="Acidic residues" evidence="8">
    <location>
        <begin position="411"/>
        <end position="424"/>
    </location>
</feature>
<feature type="compositionally biased region" description="Low complexity" evidence="8">
    <location>
        <begin position="1157"/>
        <end position="1188"/>
    </location>
</feature>
<sequence length="1633" mass="178401">MYHKDGTVDVKLLADLGYIADRLRNLEQKWDLTELKDLHRRIVLKLDDPPANVLRLRSTLVAQSPTRSVPPPLPLTIPLGSPEQREEPEGDNQLPPGELSPGTSLDEVSSVADECWAPSVVSELTGSDDQEEQPPLGADHGNDDRTEASDANERVRKLDRLENLVIAFYRTCGRGNSGRARAHSRSKSHSPGGQAEVGQHSRVNKPKKKKTRVKKLKPNRSHETSVALDTEEQQQQSQRKSPPDRIRTMNQGADLDQQDLLPKAATTTSDCATLSSYDDPTVVDQAPTHQQQQQQQQISSTPHPSQPPLRSIYDECAQLVAEGSAIDREHSLDDEEDTITLTTETSSECCSQHTVVATGQDEGTALLDSPERAKLAGAVGRGCCARAGTGSNTSSASEAEDDDRESISASSDEDSSDQANDEAGDGTTVGTEKTAAGVNGADQPKELSSSRRCSGAEGEPASCDQSKRLRRRISELTNNFCTPKQFQQMYDNLDNITDNDLKLLIKELKRKIEFAERMNWLCLSSRPRGPPHRKTSLPKHSDVKKRFLETCDRTLPDEVKNALRLPAFDSYEWEDWDVIHLMQTMFVELNLVEKFNIPIETLREWLYEVYKHYNDVPFHNYRHCFCVAQMMYAITWHTNLVQRLGELEVLVLLVACICHDLDHPGYNNIYQINARTELALRYNDISPLENHHCSIAFRLLEHPECNIFRNMSKELFKDVREGIIRCILATDMARHNEILTQFQEATPNFDYSNKVHTNLLCMVLIKVSDISNEARPMDVAEPWVDRLLLEFFAQSAAEKSEGLPVTPFMDPDKVSKPGSQVRFIGLVLLPLFEALGELLPELTDLIITPVRVALDYYKRLNDAANKTRRSIAEAEAASSESGGSPQLPRSQSGISVKSRRSIPSQKSASRTSVDEPILIAAELHDLPEGSESGDSETATEVDVAEKTAKFKVDTESIHRKQSHPNSRKGSREKRPSMIGEYYTTGTRIRGSHGNIQHTNNRTYFGSNRAISLDQYSNNRRMSDGVPIQTVHSDNSVLYYHHQRQHRSLDHDTMCSSSDKSTSLNSTHEQAAAGRPDDCENMNLHVPPANTVATGKQQRLGKLFGSGTTAAANMKNNNSAEGPALGGMAVPAQSSSASKHFSRMLSFNQQQKLDKLRNNNNNQSKNNNNNSNNNNNNNNLSNSKNKNSSPANSYAMRHVAATAGAGGGAVEKVMLGAAEGRIRQESVGGGCAAGGGGGIDGTISGSVGVADGGEGGADRRESGSLNDRGATPVVVSSSSGSKSFMSRLRQLTGRLSFSFDSRESKKLHLLATGAGNTTAMTTAAMGPPHGGGALKYADQQRSKLPGAKNQLLEGSRTVAICGEGTFMGPANVSRTMIMQQQHQQQHQGTLGPGESFYPGGPVVMSQPKSISPILMQHRHSEGLGFGGAGASVRGRAYSLDVPIGGRNCCRSLSGSTTGGGAGSSCGGSHKSLTFSLNNKSLNEDNDGSSLALVSGDRKSNAAPMRNGTDPSLLLLHQQQQQQQHQHQHQHYQQLHHTNSSYEPSLQGILLTSTSLQADSPSQSHQHLGPAVFTPGTRAARPSVDSDRRAPFAESESISSKHTSALVSYWICLTERMSSLICKCCERTLPPAESV</sequence>
<dbReference type="GO" id="GO:0007165">
    <property type="term" value="P:signal transduction"/>
    <property type="evidence" value="ECO:0007669"/>
    <property type="project" value="InterPro"/>
</dbReference>
<feature type="region of interest" description="Disordered" evidence="8">
    <location>
        <begin position="1047"/>
        <end position="1079"/>
    </location>
</feature>
<feature type="region of interest" description="Disordered" evidence="8">
    <location>
        <begin position="874"/>
        <end position="914"/>
    </location>
</feature>
<dbReference type="STRING" id="41427.A0A182IU80"/>
<feature type="region of interest" description="Disordered" evidence="8">
    <location>
        <begin position="1479"/>
        <end position="1536"/>
    </location>
</feature>
<dbReference type="CDD" id="cd00077">
    <property type="entry name" value="HDc"/>
    <property type="match status" value="1"/>
</dbReference>
<dbReference type="InterPro" id="IPR036971">
    <property type="entry name" value="PDEase_catalytic_dom_sf"/>
</dbReference>
<dbReference type="InterPro" id="IPR002073">
    <property type="entry name" value="PDEase_catalytic_dom"/>
</dbReference>
<comment type="cofactor">
    <cofactor evidence="7">
        <name>a divalent metal cation</name>
        <dbReference type="ChEBI" id="CHEBI:60240"/>
    </cofactor>
    <text evidence="7">Binds 2 divalent metal cations per subunit. Site 1 may preferentially bind zinc ions, while site 2 has a preference for magnesium and/or manganese ions.</text>
</comment>
<dbReference type="PROSITE" id="PS51845">
    <property type="entry name" value="PDEASE_I_2"/>
    <property type="match status" value="1"/>
</dbReference>
<feature type="compositionally biased region" description="Low complexity" evidence="8">
    <location>
        <begin position="874"/>
        <end position="884"/>
    </location>
</feature>
<feature type="region of interest" description="Disordered" evidence="8">
    <location>
        <begin position="1156"/>
        <end position="1191"/>
    </location>
</feature>
<feature type="region of interest" description="Disordered" evidence="8">
    <location>
        <begin position="1248"/>
        <end position="1278"/>
    </location>
</feature>
<comment type="catalytic activity">
    <reaction evidence="1">
        <text>3',5'-cyclic GMP + H2O = GMP + H(+)</text>
        <dbReference type="Rhea" id="RHEA:16957"/>
        <dbReference type="ChEBI" id="CHEBI:15377"/>
        <dbReference type="ChEBI" id="CHEBI:15378"/>
        <dbReference type="ChEBI" id="CHEBI:57746"/>
        <dbReference type="ChEBI" id="CHEBI:58115"/>
        <dbReference type="EC" id="3.1.4.35"/>
    </reaction>
</comment>
<feature type="compositionally biased region" description="Low complexity" evidence="8">
    <location>
        <begin position="285"/>
        <end position="303"/>
    </location>
</feature>
<feature type="compositionally biased region" description="Low complexity" evidence="8">
    <location>
        <begin position="1511"/>
        <end position="1535"/>
    </location>
</feature>
<evidence type="ECO:0000256" key="8">
    <source>
        <dbReference type="SAM" id="MobiDB-lite"/>
    </source>
</evidence>
<dbReference type="EC" id="3.1.4.-" evidence="7"/>
<dbReference type="SUPFAM" id="SSF109604">
    <property type="entry name" value="HD-domain/PDEase-like"/>
    <property type="match status" value="1"/>
</dbReference>
<feature type="region of interest" description="Disordered" evidence="8">
    <location>
        <begin position="386"/>
        <end position="466"/>
    </location>
</feature>
<dbReference type="VEuPathDB" id="VectorBase:AATE005581"/>
<dbReference type="PANTHER" id="PTHR11347">
    <property type="entry name" value="CYCLIC NUCLEOTIDE PHOSPHODIESTERASE"/>
    <property type="match status" value="1"/>
</dbReference>
<accession>A0A182IU80</accession>
<feature type="region of interest" description="Disordered" evidence="8">
    <location>
        <begin position="949"/>
        <end position="976"/>
    </location>
</feature>
<feature type="compositionally biased region" description="Polar residues" evidence="8">
    <location>
        <begin position="887"/>
        <end position="911"/>
    </location>
</feature>
<dbReference type="SMART" id="SM00471">
    <property type="entry name" value="HDc"/>
    <property type="match status" value="1"/>
</dbReference>
<evidence type="ECO:0000313" key="9">
    <source>
        <dbReference type="EnsemblMetazoa" id="AATE005581-PA.1"/>
    </source>
</evidence>
<evidence type="ECO:0000256" key="6">
    <source>
        <dbReference type="ARBA" id="ARBA00061167"/>
    </source>
</evidence>
<dbReference type="Gene3D" id="1.10.1300.10">
    <property type="entry name" value="3'5'-cyclic nucleotide phosphodiesterase, catalytic domain"/>
    <property type="match status" value="1"/>
</dbReference>